<dbReference type="SUPFAM" id="SSF53383">
    <property type="entry name" value="PLP-dependent transferases"/>
    <property type="match status" value="1"/>
</dbReference>
<protein>
    <recommendedName>
        <fullName evidence="6">Aminotransferase class I/classII large domain-containing protein</fullName>
    </recommendedName>
</protein>
<dbReference type="FunCoup" id="A0A4Q1BLP8">
    <property type="interactions" value="128"/>
</dbReference>
<dbReference type="CDD" id="cd00609">
    <property type="entry name" value="AAT_like"/>
    <property type="match status" value="1"/>
</dbReference>
<dbReference type="GO" id="GO:0008793">
    <property type="term" value="F:aromatic-amino-acid transaminase activity"/>
    <property type="evidence" value="ECO:0007669"/>
    <property type="project" value="TreeGrafter"/>
</dbReference>
<keyword evidence="4" id="KW-0808">Transferase</keyword>
<dbReference type="Gene3D" id="3.40.640.10">
    <property type="entry name" value="Type I PLP-dependent aspartate aminotransferase-like (Major domain)"/>
    <property type="match status" value="1"/>
</dbReference>
<dbReference type="InParanoid" id="A0A4Q1BLP8"/>
<comment type="cofactor">
    <cofactor evidence="1">
        <name>pyridoxal 5'-phosphate</name>
        <dbReference type="ChEBI" id="CHEBI:597326"/>
    </cofactor>
</comment>
<keyword evidence="5" id="KW-0663">Pyridoxal phosphate</keyword>
<dbReference type="PANTHER" id="PTHR42790">
    <property type="entry name" value="AMINOTRANSFERASE"/>
    <property type="match status" value="1"/>
</dbReference>
<evidence type="ECO:0000256" key="3">
    <source>
        <dbReference type="ARBA" id="ARBA00022576"/>
    </source>
</evidence>
<dbReference type="VEuPathDB" id="FungiDB:TREMEDRAFT_68672"/>
<dbReference type="STRING" id="5217.A0A4Q1BLP8"/>
<dbReference type="PANTHER" id="PTHR42790:SF21">
    <property type="entry name" value="AROMATIC_AMINOADIPATE AMINOTRANSFERASE 1"/>
    <property type="match status" value="1"/>
</dbReference>
<dbReference type="GO" id="GO:0047536">
    <property type="term" value="F:2-aminoadipate transaminase activity"/>
    <property type="evidence" value="ECO:0007669"/>
    <property type="project" value="TreeGrafter"/>
</dbReference>
<dbReference type="InterPro" id="IPR015424">
    <property type="entry name" value="PyrdxlP-dep_Trfase"/>
</dbReference>
<name>A0A4Q1BLP8_TREME</name>
<evidence type="ECO:0000259" key="6">
    <source>
        <dbReference type="Pfam" id="PF00155"/>
    </source>
</evidence>
<dbReference type="OrthoDB" id="691673at2759"/>
<evidence type="ECO:0000256" key="5">
    <source>
        <dbReference type="ARBA" id="ARBA00022898"/>
    </source>
</evidence>
<dbReference type="Pfam" id="PF00155">
    <property type="entry name" value="Aminotran_1_2"/>
    <property type="match status" value="1"/>
</dbReference>
<reference evidence="7 8" key="1">
    <citation type="submission" date="2016-06" db="EMBL/GenBank/DDBJ databases">
        <title>Evolution of pathogenesis and genome organization in the Tremellales.</title>
        <authorList>
            <person name="Cuomo C."/>
            <person name="Litvintseva A."/>
            <person name="Heitman J."/>
            <person name="Chen Y."/>
            <person name="Sun S."/>
            <person name="Springer D."/>
            <person name="Dromer F."/>
            <person name="Young S."/>
            <person name="Zeng Q."/>
            <person name="Chapman S."/>
            <person name="Gujja S."/>
            <person name="Saif S."/>
            <person name="Birren B."/>
        </authorList>
    </citation>
    <scope>NUCLEOTIDE SEQUENCE [LARGE SCALE GENOMIC DNA]</scope>
    <source>
        <strain evidence="7 8">ATCC 28783</strain>
    </source>
</reference>
<gene>
    <name evidence="7" type="ORF">M231_04116</name>
</gene>
<evidence type="ECO:0000313" key="8">
    <source>
        <dbReference type="Proteomes" id="UP000289152"/>
    </source>
</evidence>
<evidence type="ECO:0000256" key="2">
    <source>
        <dbReference type="ARBA" id="ARBA00007441"/>
    </source>
</evidence>
<feature type="domain" description="Aminotransferase class I/classII large" evidence="6">
    <location>
        <begin position="105"/>
        <end position="464"/>
    </location>
</feature>
<keyword evidence="8" id="KW-1185">Reference proteome</keyword>
<organism evidence="7 8">
    <name type="scientific">Tremella mesenterica</name>
    <name type="common">Jelly fungus</name>
    <dbReference type="NCBI Taxonomy" id="5217"/>
    <lineage>
        <taxon>Eukaryota</taxon>
        <taxon>Fungi</taxon>
        <taxon>Dikarya</taxon>
        <taxon>Basidiomycota</taxon>
        <taxon>Agaricomycotina</taxon>
        <taxon>Tremellomycetes</taxon>
        <taxon>Tremellales</taxon>
        <taxon>Tremellaceae</taxon>
        <taxon>Tremella</taxon>
    </lineage>
</organism>
<dbReference type="GO" id="GO:0030170">
    <property type="term" value="F:pyridoxal phosphate binding"/>
    <property type="evidence" value="ECO:0007669"/>
    <property type="project" value="InterPro"/>
</dbReference>
<dbReference type="GO" id="GO:0009074">
    <property type="term" value="P:aromatic amino acid family catabolic process"/>
    <property type="evidence" value="ECO:0007669"/>
    <property type="project" value="TreeGrafter"/>
</dbReference>
<dbReference type="GO" id="GO:0019878">
    <property type="term" value="P:lysine biosynthetic process via aminoadipic acid"/>
    <property type="evidence" value="ECO:0007669"/>
    <property type="project" value="TreeGrafter"/>
</dbReference>
<comment type="caution">
    <text evidence="7">The sequence shown here is derived from an EMBL/GenBank/DDBJ whole genome shotgun (WGS) entry which is preliminary data.</text>
</comment>
<evidence type="ECO:0000256" key="4">
    <source>
        <dbReference type="ARBA" id="ARBA00022679"/>
    </source>
</evidence>
<dbReference type="AlphaFoldDB" id="A0A4Q1BLP8"/>
<evidence type="ECO:0000313" key="7">
    <source>
        <dbReference type="EMBL" id="RXK38610.1"/>
    </source>
</evidence>
<accession>A0A4Q1BLP8</accession>
<dbReference type="EMBL" id="SDIL01000045">
    <property type="protein sequence ID" value="RXK38610.1"/>
    <property type="molecule type" value="Genomic_DNA"/>
</dbReference>
<keyword evidence="3" id="KW-0032">Aminotransferase</keyword>
<dbReference type="InterPro" id="IPR050859">
    <property type="entry name" value="Class-I_PLP-dep_aminotransf"/>
</dbReference>
<evidence type="ECO:0000256" key="1">
    <source>
        <dbReference type="ARBA" id="ARBA00001933"/>
    </source>
</evidence>
<proteinExistence type="inferred from homology"/>
<comment type="similarity">
    <text evidence="2">Belongs to the class-I pyridoxal-phosphate-dependent aminotransferase family.</text>
</comment>
<dbReference type="InterPro" id="IPR004839">
    <property type="entry name" value="Aminotransferase_I/II_large"/>
</dbReference>
<dbReference type="GO" id="GO:0006571">
    <property type="term" value="P:tyrosine biosynthetic process"/>
    <property type="evidence" value="ECO:0007669"/>
    <property type="project" value="TreeGrafter"/>
</dbReference>
<sequence>MPSAISEPVEIDYNEFISPAAKNRVRNPLKTLRPYVSLPGIISFGGGMPHPSTWPVNAMTVSVPFAGQSVFVPGYNSPTPDSLLPLAPYNPPSKTDPAPNLVSELQYANMHGAPHLVSWLTEHVKRIHNPPYAGWSVSTTAGNTDGVDAVIRTVLKAGDNALVEEFAYPGLLSALHSAGVKATGVPMDGDGVLDSAIDETLANWNEGTQGPRPKVFILVPTCSNPSGITVPEYRKKDIYAVCRKWNILIVEDDPYCFLQIRPEGAAKPIVPSFLSLDIDGRVVRVDSFSKIVSPGSRLGWITGPSQLVQQIMFIREGSTQCPSGWSVAAISAVLRAWGGHEGFEQKYLPHISDIYAKRCLLMVSQFEKYLPTSICEWPSGSGGMFLWLRLKIRKHPNYSTKSLEEISDQIFKTLIEEKLITAQSFFFKAPGKEWSKEEEAERVFLRLSFSYPSEEDIEEGVKRLAKGLKKEWGL</sequence>
<dbReference type="Proteomes" id="UP000289152">
    <property type="component" value="Unassembled WGS sequence"/>
</dbReference>
<dbReference type="InterPro" id="IPR015421">
    <property type="entry name" value="PyrdxlP-dep_Trfase_major"/>
</dbReference>